<dbReference type="GeneID" id="36342937"/>
<keyword evidence="2" id="KW-1185">Reference proteome</keyword>
<sequence>MSPLFVQEYCDCQAKNRKIETAASLGTKGSSPSRPKCLCLSLQTLKSSREEFFQAALESSLLLKRRKVEKSWYNVSVSNKEKICPRDAFYTSGMPVRVFCVPIYLDFTSKQNSTRKGKDRMKIGFRPNAPESRILYSLQHSITIQTMFTAATLLFANLFKLKHPSNMDEITGNVCPQQDFLNLNLSTGKANIPTVPLTCQQKKTCCFYEYLHIPNVKIYILGLRKAKDHVNA</sequence>
<dbReference type="CTD" id="36342937"/>
<dbReference type="EMBL" id="APAU02000072">
    <property type="protein sequence ID" value="EUB57952.1"/>
    <property type="molecule type" value="Genomic_DNA"/>
</dbReference>
<evidence type="ECO:0000313" key="1">
    <source>
        <dbReference type="EMBL" id="EUB57952.1"/>
    </source>
</evidence>
<dbReference type="KEGG" id="egl:EGR_07222"/>
<organism evidence="1 2">
    <name type="scientific">Echinococcus granulosus</name>
    <name type="common">Hydatid tapeworm</name>
    <dbReference type="NCBI Taxonomy" id="6210"/>
    <lineage>
        <taxon>Eukaryota</taxon>
        <taxon>Metazoa</taxon>
        <taxon>Spiralia</taxon>
        <taxon>Lophotrochozoa</taxon>
        <taxon>Platyhelminthes</taxon>
        <taxon>Cestoda</taxon>
        <taxon>Eucestoda</taxon>
        <taxon>Cyclophyllidea</taxon>
        <taxon>Taeniidae</taxon>
        <taxon>Echinococcus</taxon>
        <taxon>Echinococcus granulosus group</taxon>
    </lineage>
</organism>
<proteinExistence type="predicted"/>
<comment type="caution">
    <text evidence="1">The sequence shown here is derived from an EMBL/GenBank/DDBJ whole genome shotgun (WGS) entry which is preliminary data.</text>
</comment>
<protein>
    <submittedName>
        <fullName evidence="1">Uncharacterized protein</fullName>
    </submittedName>
</protein>
<reference evidence="1 2" key="1">
    <citation type="journal article" date="2013" name="Nat. Genet.">
        <title>The genome of the hydatid tapeworm Echinococcus granulosus.</title>
        <authorList>
            <person name="Zheng H."/>
            <person name="Zhang W."/>
            <person name="Zhang L."/>
            <person name="Zhang Z."/>
            <person name="Li J."/>
            <person name="Lu G."/>
            <person name="Zhu Y."/>
            <person name="Wang Y."/>
            <person name="Huang Y."/>
            <person name="Liu J."/>
            <person name="Kang H."/>
            <person name="Chen J."/>
            <person name="Wang L."/>
            <person name="Chen A."/>
            <person name="Yu S."/>
            <person name="Gao Z."/>
            <person name="Jin L."/>
            <person name="Gu W."/>
            <person name="Wang Z."/>
            <person name="Zhao L."/>
            <person name="Shi B."/>
            <person name="Wen H."/>
            <person name="Lin R."/>
            <person name="Jones M.K."/>
            <person name="Brejova B."/>
            <person name="Vinar T."/>
            <person name="Zhao G."/>
            <person name="McManus D.P."/>
            <person name="Chen Z."/>
            <person name="Zhou Y."/>
            <person name="Wang S."/>
        </authorList>
    </citation>
    <scope>NUCLEOTIDE SEQUENCE [LARGE SCALE GENOMIC DNA]</scope>
</reference>
<accession>W6UIM3</accession>
<dbReference type="Proteomes" id="UP000019149">
    <property type="component" value="Unassembled WGS sequence"/>
</dbReference>
<dbReference type="RefSeq" id="XP_024349148.1">
    <property type="nucleotide sequence ID" value="XM_024496471.1"/>
</dbReference>
<gene>
    <name evidence="1" type="ORF">EGR_07222</name>
</gene>
<name>W6UIM3_ECHGR</name>
<evidence type="ECO:0000313" key="2">
    <source>
        <dbReference type="Proteomes" id="UP000019149"/>
    </source>
</evidence>
<dbReference type="AlphaFoldDB" id="W6UIM3"/>